<feature type="transmembrane region" description="Helical" evidence="14">
    <location>
        <begin position="108"/>
        <end position="128"/>
    </location>
</feature>
<feature type="domain" description="Potassium channel" evidence="15">
    <location>
        <begin position="77"/>
        <end position="132"/>
    </location>
</feature>
<sequence>MKKQNVRTLSLIVCTFTYLLVGAAVFDSLESQYETQEKEKLESEEKEFRAKYNITGQDYSRITLNVLRSVPHKAGIQWKFSGAFYFATTVITTIGYGHSAPKTIGGKMFCMCYALAGIPLNLVMFQSIGERLNIFVTYLLRNIKKCFKFKDLEVSQTNLIVVCMVMSNIVVAGGAGAFSFYEEWNYIDSFYYCVITLTTIGFGDYVALQRNGDLQHKPEYVAFSLIFILFGLTVVSAAMNLLVLRFLTMNTDDERKDELEAATAARTAVRLEGDVITANGSIISGQQEGFTQEYSDLTSVCSCTCYNLQARGSKHRYSVTRSPGKIAHLLPMHQILNSSNSRNAAVGSETTPNDDMDEDTNSLLRYQLLRQKRNSI</sequence>
<comment type="similarity">
    <text evidence="2 13">Belongs to the two pore domain potassium channel (TC 1.A.1.8) family.</text>
</comment>
<evidence type="ECO:0000256" key="9">
    <source>
        <dbReference type="ARBA" id="ARBA00023065"/>
    </source>
</evidence>
<proteinExistence type="inferred from homology"/>
<evidence type="ECO:0000256" key="8">
    <source>
        <dbReference type="ARBA" id="ARBA00022989"/>
    </source>
</evidence>
<feature type="transmembrane region" description="Helical" evidence="14">
    <location>
        <begin position="159"/>
        <end position="178"/>
    </location>
</feature>
<dbReference type="EnsemblMetazoa" id="CapteT120045">
    <property type="protein sequence ID" value="CapteP120045"/>
    <property type="gene ID" value="CapteG120045"/>
</dbReference>
<dbReference type="GO" id="GO:0030322">
    <property type="term" value="P:stabilization of membrane potential"/>
    <property type="evidence" value="ECO:0007669"/>
    <property type="project" value="TreeGrafter"/>
</dbReference>
<evidence type="ECO:0000256" key="7">
    <source>
        <dbReference type="ARBA" id="ARBA00022958"/>
    </source>
</evidence>
<evidence type="ECO:0000256" key="3">
    <source>
        <dbReference type="ARBA" id="ARBA00022448"/>
    </source>
</evidence>
<keyword evidence="4 12" id="KW-0633">Potassium transport</keyword>
<evidence type="ECO:0000256" key="5">
    <source>
        <dbReference type="ARBA" id="ARBA00022692"/>
    </source>
</evidence>
<dbReference type="GO" id="GO:0015271">
    <property type="term" value="F:outward rectifier potassium channel activity"/>
    <property type="evidence" value="ECO:0007669"/>
    <property type="project" value="TreeGrafter"/>
</dbReference>
<evidence type="ECO:0000256" key="1">
    <source>
        <dbReference type="ARBA" id="ARBA00004141"/>
    </source>
</evidence>
<evidence type="ECO:0000256" key="4">
    <source>
        <dbReference type="ARBA" id="ARBA00022538"/>
    </source>
</evidence>
<dbReference type="AlphaFoldDB" id="R7TB53"/>
<dbReference type="HOGENOM" id="CLU_022504_4_0_1"/>
<dbReference type="InterPro" id="IPR003280">
    <property type="entry name" value="2pore_dom_K_chnl"/>
</dbReference>
<dbReference type="PANTHER" id="PTHR11003:SF291">
    <property type="entry name" value="IP11374P"/>
    <property type="match status" value="1"/>
</dbReference>
<feature type="domain" description="Potassium channel" evidence="15">
    <location>
        <begin position="170"/>
        <end position="243"/>
    </location>
</feature>
<feature type="transmembrane region" description="Helical" evidence="14">
    <location>
        <begin position="220"/>
        <end position="247"/>
    </location>
</feature>
<dbReference type="FunFam" id="1.10.287.70:FF:000090">
    <property type="entry name" value="two pore potassium channel protein sup-9"/>
    <property type="match status" value="1"/>
</dbReference>
<keyword evidence="11 13" id="KW-0407">Ion channel</keyword>
<dbReference type="PANTHER" id="PTHR11003">
    <property type="entry name" value="POTASSIUM CHANNEL, SUBFAMILY K"/>
    <property type="match status" value="1"/>
</dbReference>
<keyword evidence="18" id="KW-1185">Reference proteome</keyword>
<dbReference type="PRINTS" id="PR01095">
    <property type="entry name" value="TASKCHANNEL"/>
</dbReference>
<name>R7TB53_CAPTE</name>
<evidence type="ECO:0000256" key="12">
    <source>
        <dbReference type="PIRNR" id="PIRNR038061"/>
    </source>
</evidence>
<dbReference type="OMA" id="LSEANYC"/>
<dbReference type="GO" id="GO:0022841">
    <property type="term" value="F:potassium ion leak channel activity"/>
    <property type="evidence" value="ECO:0007669"/>
    <property type="project" value="TreeGrafter"/>
</dbReference>
<dbReference type="STRING" id="283909.R7TB53"/>
<dbReference type="PRINTS" id="PR01333">
    <property type="entry name" value="2POREKCHANEL"/>
</dbReference>
<dbReference type="InterPro" id="IPR003092">
    <property type="entry name" value="2pore_dom_K_chnl_TASK"/>
</dbReference>
<keyword evidence="7 12" id="KW-0630">Potassium</keyword>
<feature type="transmembrane region" description="Helical" evidence="14">
    <location>
        <begin position="190"/>
        <end position="208"/>
    </location>
</feature>
<evidence type="ECO:0000313" key="16">
    <source>
        <dbReference type="EMBL" id="ELT90934.1"/>
    </source>
</evidence>
<dbReference type="Gene3D" id="1.10.287.70">
    <property type="match status" value="1"/>
</dbReference>
<keyword evidence="5 13" id="KW-0812">Transmembrane</keyword>
<evidence type="ECO:0000256" key="13">
    <source>
        <dbReference type="RuleBase" id="RU003857"/>
    </source>
</evidence>
<protein>
    <recommendedName>
        <fullName evidence="15">Potassium channel domain-containing protein</fullName>
    </recommendedName>
</protein>
<reference evidence="18" key="1">
    <citation type="submission" date="2012-12" db="EMBL/GenBank/DDBJ databases">
        <authorList>
            <person name="Hellsten U."/>
            <person name="Grimwood J."/>
            <person name="Chapman J.A."/>
            <person name="Shapiro H."/>
            <person name="Aerts A."/>
            <person name="Otillar R.P."/>
            <person name="Terry A.Y."/>
            <person name="Boore J.L."/>
            <person name="Simakov O."/>
            <person name="Marletaz F."/>
            <person name="Cho S.-J."/>
            <person name="Edsinger-Gonzales E."/>
            <person name="Havlak P."/>
            <person name="Kuo D.-H."/>
            <person name="Larsson T."/>
            <person name="Lv J."/>
            <person name="Arendt D."/>
            <person name="Savage R."/>
            <person name="Osoegawa K."/>
            <person name="de Jong P."/>
            <person name="Lindberg D.R."/>
            <person name="Seaver E.C."/>
            <person name="Weisblat D.A."/>
            <person name="Putnam N.H."/>
            <person name="Grigoriev I.V."/>
            <person name="Rokhsar D.S."/>
        </authorList>
    </citation>
    <scope>NUCLEOTIDE SEQUENCE</scope>
    <source>
        <strain evidence="18">I ESC-2004</strain>
    </source>
</reference>
<dbReference type="Pfam" id="PF07885">
    <property type="entry name" value="Ion_trans_2"/>
    <property type="match status" value="2"/>
</dbReference>
<keyword evidence="8 14" id="KW-1133">Transmembrane helix</keyword>
<evidence type="ECO:0000259" key="15">
    <source>
        <dbReference type="Pfam" id="PF07885"/>
    </source>
</evidence>
<dbReference type="SUPFAM" id="SSF81324">
    <property type="entry name" value="Voltage-gated potassium channels"/>
    <property type="match status" value="2"/>
</dbReference>
<comment type="subcellular location">
    <subcellularLocation>
        <location evidence="1">Membrane</location>
        <topology evidence="1">Multi-pass membrane protein</topology>
    </subcellularLocation>
</comment>
<dbReference type="PIRSF" id="PIRSF038061">
    <property type="entry name" value="K_channel_subfamily_K_type"/>
    <property type="match status" value="1"/>
</dbReference>
<evidence type="ECO:0000313" key="17">
    <source>
        <dbReference type="EnsemblMetazoa" id="CapteP120045"/>
    </source>
</evidence>
<evidence type="ECO:0000256" key="11">
    <source>
        <dbReference type="ARBA" id="ARBA00023303"/>
    </source>
</evidence>
<dbReference type="OrthoDB" id="297496at2759"/>
<evidence type="ECO:0000256" key="14">
    <source>
        <dbReference type="SAM" id="Phobius"/>
    </source>
</evidence>
<evidence type="ECO:0000256" key="6">
    <source>
        <dbReference type="ARBA" id="ARBA00022826"/>
    </source>
</evidence>
<dbReference type="Proteomes" id="UP000014760">
    <property type="component" value="Unassembled WGS sequence"/>
</dbReference>
<evidence type="ECO:0000256" key="2">
    <source>
        <dbReference type="ARBA" id="ARBA00006666"/>
    </source>
</evidence>
<keyword evidence="10 12" id="KW-0472">Membrane</keyword>
<feature type="transmembrane region" description="Helical" evidence="14">
    <location>
        <begin position="76"/>
        <end position="96"/>
    </location>
</feature>
<evidence type="ECO:0000256" key="10">
    <source>
        <dbReference type="ARBA" id="ARBA00023136"/>
    </source>
</evidence>
<dbReference type="EMBL" id="KB310700">
    <property type="protein sequence ID" value="ELT90934.1"/>
    <property type="molecule type" value="Genomic_DNA"/>
</dbReference>
<reference evidence="17" key="3">
    <citation type="submission" date="2015-06" db="UniProtKB">
        <authorList>
            <consortium name="EnsemblMetazoa"/>
        </authorList>
    </citation>
    <scope>IDENTIFICATION</scope>
</reference>
<reference evidence="16 18" key="2">
    <citation type="journal article" date="2013" name="Nature">
        <title>Insights into bilaterian evolution from three spiralian genomes.</title>
        <authorList>
            <person name="Simakov O."/>
            <person name="Marletaz F."/>
            <person name="Cho S.J."/>
            <person name="Edsinger-Gonzales E."/>
            <person name="Havlak P."/>
            <person name="Hellsten U."/>
            <person name="Kuo D.H."/>
            <person name="Larsson T."/>
            <person name="Lv J."/>
            <person name="Arendt D."/>
            <person name="Savage R."/>
            <person name="Osoegawa K."/>
            <person name="de Jong P."/>
            <person name="Grimwood J."/>
            <person name="Chapman J.A."/>
            <person name="Shapiro H."/>
            <person name="Aerts A."/>
            <person name="Otillar R.P."/>
            <person name="Terry A.Y."/>
            <person name="Boore J.L."/>
            <person name="Grigoriev I.V."/>
            <person name="Lindberg D.R."/>
            <person name="Seaver E.C."/>
            <person name="Weisblat D.A."/>
            <person name="Putnam N.H."/>
            <person name="Rokhsar D.S."/>
        </authorList>
    </citation>
    <scope>NUCLEOTIDE SEQUENCE</scope>
    <source>
        <strain evidence="16 18">I ESC-2004</strain>
    </source>
</reference>
<dbReference type="EMBL" id="AMQN01014045">
    <property type="status" value="NOT_ANNOTATED_CDS"/>
    <property type="molecule type" value="Genomic_DNA"/>
</dbReference>
<evidence type="ECO:0000313" key="18">
    <source>
        <dbReference type="Proteomes" id="UP000014760"/>
    </source>
</evidence>
<dbReference type="FunCoup" id="R7TB53">
    <property type="interactions" value="81"/>
</dbReference>
<accession>R7TB53</accession>
<keyword evidence="9 12" id="KW-0406">Ion transport</keyword>
<keyword evidence="6 12" id="KW-0631">Potassium channel</keyword>
<dbReference type="GO" id="GO:0005886">
    <property type="term" value="C:plasma membrane"/>
    <property type="evidence" value="ECO:0007669"/>
    <property type="project" value="TreeGrafter"/>
</dbReference>
<gene>
    <name evidence="16" type="ORF">CAPTEDRAFT_120045</name>
</gene>
<keyword evidence="3 12" id="KW-0813">Transport</keyword>
<dbReference type="InterPro" id="IPR013099">
    <property type="entry name" value="K_chnl_dom"/>
</dbReference>
<organism evidence="16">
    <name type="scientific">Capitella teleta</name>
    <name type="common">Polychaete worm</name>
    <dbReference type="NCBI Taxonomy" id="283909"/>
    <lineage>
        <taxon>Eukaryota</taxon>
        <taxon>Metazoa</taxon>
        <taxon>Spiralia</taxon>
        <taxon>Lophotrochozoa</taxon>
        <taxon>Annelida</taxon>
        <taxon>Polychaeta</taxon>
        <taxon>Sedentaria</taxon>
        <taxon>Scolecida</taxon>
        <taxon>Capitellidae</taxon>
        <taxon>Capitella</taxon>
    </lineage>
</organism>